<evidence type="ECO:0000313" key="2">
    <source>
        <dbReference type="Proteomes" id="UP000195221"/>
    </source>
</evidence>
<protein>
    <submittedName>
        <fullName evidence="1">Uncharacterized protein</fullName>
    </submittedName>
</protein>
<reference evidence="1 2" key="1">
    <citation type="submission" date="2017-03" db="EMBL/GenBank/DDBJ databases">
        <title>Genome analysis of strain PAMC 26577.</title>
        <authorList>
            <person name="Oh H.-M."/>
            <person name="Yang J.-A."/>
        </authorList>
    </citation>
    <scope>NUCLEOTIDE SEQUENCE [LARGE SCALE GENOMIC DNA]</scope>
    <source>
        <strain evidence="1 2">PAMC 26577</strain>
    </source>
</reference>
<sequence>MVFASTGDIANGAAVLVVSAHDCWRQVVAQRHVKVSIATMVCLTQICNVLTFANG</sequence>
<dbReference type="AlphaFoldDB" id="A0A242N774"/>
<name>A0A242N774_CABSO</name>
<dbReference type="EMBL" id="NBTZ01000013">
    <property type="protein sequence ID" value="OTP79254.1"/>
    <property type="molecule type" value="Genomic_DNA"/>
</dbReference>
<accession>A0A242N774</accession>
<gene>
    <name evidence="1" type="ORF">PAMC26577_02100</name>
</gene>
<evidence type="ECO:0000313" key="1">
    <source>
        <dbReference type="EMBL" id="OTP79254.1"/>
    </source>
</evidence>
<comment type="caution">
    <text evidence="1">The sequence shown here is derived from an EMBL/GenBank/DDBJ whole genome shotgun (WGS) entry which is preliminary data.</text>
</comment>
<proteinExistence type="predicted"/>
<dbReference type="Proteomes" id="UP000195221">
    <property type="component" value="Unassembled WGS sequence"/>
</dbReference>
<organism evidence="1 2">
    <name type="scientific">Caballeronia sordidicola</name>
    <name type="common">Burkholderia sordidicola</name>
    <dbReference type="NCBI Taxonomy" id="196367"/>
    <lineage>
        <taxon>Bacteria</taxon>
        <taxon>Pseudomonadati</taxon>
        <taxon>Pseudomonadota</taxon>
        <taxon>Betaproteobacteria</taxon>
        <taxon>Burkholderiales</taxon>
        <taxon>Burkholderiaceae</taxon>
        <taxon>Caballeronia</taxon>
    </lineage>
</organism>